<dbReference type="Gene3D" id="3.30.70.330">
    <property type="match status" value="1"/>
</dbReference>
<feature type="compositionally biased region" description="Low complexity" evidence="1">
    <location>
        <begin position="234"/>
        <end position="252"/>
    </location>
</feature>
<evidence type="ECO:0000313" key="3">
    <source>
        <dbReference type="EMBL" id="GAW02984.1"/>
    </source>
</evidence>
<proteinExistence type="predicted"/>
<comment type="caution">
    <text evidence="3">The sequence shown here is derived from an EMBL/GenBank/DDBJ whole genome shotgun (WGS) entry which is preliminary data.</text>
</comment>
<dbReference type="EMBL" id="BDGU01000123">
    <property type="protein sequence ID" value="GAW02984.1"/>
    <property type="molecule type" value="Genomic_DNA"/>
</dbReference>
<evidence type="ECO:0000256" key="1">
    <source>
        <dbReference type="SAM" id="MobiDB-lite"/>
    </source>
</evidence>
<name>A0A1Q3E7C0_LENED</name>
<dbReference type="InterPro" id="IPR035979">
    <property type="entry name" value="RBD_domain_sf"/>
</dbReference>
<dbReference type="SUPFAM" id="SSF54928">
    <property type="entry name" value="RNA-binding domain, RBD"/>
    <property type="match status" value="1"/>
</dbReference>
<dbReference type="AlphaFoldDB" id="A0A1Q3E7C0"/>
<feature type="region of interest" description="Disordered" evidence="1">
    <location>
        <begin position="234"/>
        <end position="283"/>
    </location>
</feature>
<feature type="region of interest" description="Disordered" evidence="1">
    <location>
        <begin position="118"/>
        <end position="137"/>
    </location>
</feature>
<dbReference type="Pfam" id="PF04059">
    <property type="entry name" value="RRM_2"/>
    <property type="match status" value="2"/>
</dbReference>
<reference evidence="3 4" key="2">
    <citation type="submission" date="2017-02" db="EMBL/GenBank/DDBJ databases">
        <title>A genome survey and senescence transcriptome analysis in Lentinula edodes.</title>
        <authorList>
            <person name="Sakamoto Y."/>
            <person name="Nakade K."/>
            <person name="Sato S."/>
            <person name="Yoshida Y."/>
            <person name="Miyazaki K."/>
            <person name="Natsume S."/>
            <person name="Konno N."/>
        </authorList>
    </citation>
    <scope>NUCLEOTIDE SEQUENCE [LARGE SCALE GENOMIC DNA]</scope>
    <source>
        <strain evidence="3 4">NBRC 111202</strain>
    </source>
</reference>
<protein>
    <submittedName>
        <fullName evidence="3">Meiosis protein mei2</fullName>
    </submittedName>
</protein>
<feature type="domain" description="Mei2-like C-terminal RNA recognition motif" evidence="2">
    <location>
        <begin position="580"/>
        <end position="674"/>
    </location>
</feature>
<sequence>MTTPNSTVPLDVDHEQNMAHESPASPVEGQNDKEVLASSNDVQNSTNSNAKRRSGTPNYSSCEKVVDSGCSDNRESKRIRLEEDANANERPDRPDSATDVQISESVFNVHEFIEEKNARQLNPLSSESGTTPENGNEDDLEYLALATQVLNGSLPHDAIAYMNGMQVYGGTNGESITSVLLPSIPNVNLHTISPFIYSTPPDWKPIRIARIAIPVPTYLLEKLVMAPPSSLSTPSSLLAVSPTPGSSSGSSLPLPPTQELDRPAELPVPKTESHPTSASNTAEFECQETFLQPPPVSASSCSNVPTQVISTGSGDTSASVLSAYDSLSVSYMLSQPNYELSERIIEKMEAGEDNRTSLKIRHVPHSVTIDQLEEMIENIVGPRKIDFLHLPRFKNGDNVGYGFVNFIHMKDLVSFVKKTENIKYPGTKVEVQLGIATIQSKEELIQKHFTLYNPEEWQIRIYHSDGPYEGLLEGTPVDNAAQECDPVTTEGQVEQNSESTTTPIISALVEPSGLLQSEATTYSIQCLSSPTPPEVDSSSSHESSTDVERPENLVQPPALSRTFNPLELDIDKIKAGKDDRTAIMFKDVPPEVTGQYLEQIITEVCGAQKIDFLYLPGKAPNFVTNAGYAFVNFIQVEDLLQFSQQMSNQLWSPESTTVVKFAYATLQTKEKFVRRYCINKLSRVKSTVPQEWQPRLFHSSGPQRGLREDLPGLGDPKYILSSPQTRKYEVIQEAFGSLQGNVGNLLKEKPGDVTGLDLGDFF</sequence>
<organism evidence="3 4">
    <name type="scientific">Lentinula edodes</name>
    <name type="common">Shiitake mushroom</name>
    <name type="synonym">Lentinus edodes</name>
    <dbReference type="NCBI Taxonomy" id="5353"/>
    <lineage>
        <taxon>Eukaryota</taxon>
        <taxon>Fungi</taxon>
        <taxon>Dikarya</taxon>
        <taxon>Basidiomycota</taxon>
        <taxon>Agaricomycotina</taxon>
        <taxon>Agaricomycetes</taxon>
        <taxon>Agaricomycetidae</taxon>
        <taxon>Agaricales</taxon>
        <taxon>Marasmiineae</taxon>
        <taxon>Omphalotaceae</taxon>
        <taxon>Lentinula</taxon>
    </lineage>
</organism>
<dbReference type="GO" id="GO:0003676">
    <property type="term" value="F:nucleic acid binding"/>
    <property type="evidence" value="ECO:0007669"/>
    <property type="project" value="InterPro"/>
</dbReference>
<reference evidence="3 4" key="1">
    <citation type="submission" date="2016-08" db="EMBL/GenBank/DDBJ databases">
        <authorList>
            <consortium name="Lentinula edodes genome sequencing consortium"/>
            <person name="Sakamoto Y."/>
            <person name="Nakade K."/>
            <person name="Sato S."/>
            <person name="Yoshida Y."/>
            <person name="Miyazaki K."/>
            <person name="Natsume S."/>
            <person name="Konno N."/>
        </authorList>
    </citation>
    <scope>NUCLEOTIDE SEQUENCE [LARGE SCALE GENOMIC DNA]</scope>
    <source>
        <strain evidence="3 4">NBRC 111202</strain>
    </source>
</reference>
<dbReference type="InterPro" id="IPR007201">
    <property type="entry name" value="Mei2-like_Rrm_C"/>
</dbReference>
<feature type="domain" description="Mei2-like C-terminal RNA recognition motif" evidence="2">
    <location>
        <begin position="355"/>
        <end position="447"/>
    </location>
</feature>
<feature type="region of interest" description="Disordered" evidence="1">
    <location>
        <begin position="1"/>
        <end position="100"/>
    </location>
</feature>
<feature type="compositionally biased region" description="Polar residues" evidence="1">
    <location>
        <begin position="37"/>
        <end position="61"/>
    </location>
</feature>
<feature type="region of interest" description="Disordered" evidence="1">
    <location>
        <begin position="526"/>
        <end position="555"/>
    </location>
</feature>
<dbReference type="Proteomes" id="UP000188533">
    <property type="component" value="Unassembled WGS sequence"/>
</dbReference>
<gene>
    <name evidence="3" type="ORF">LENED_004668</name>
</gene>
<dbReference type="STRING" id="5353.A0A1Q3E7C0"/>
<feature type="compositionally biased region" description="Polar residues" evidence="1">
    <location>
        <begin position="119"/>
        <end position="134"/>
    </location>
</feature>
<dbReference type="InterPro" id="IPR012677">
    <property type="entry name" value="Nucleotide-bd_a/b_plait_sf"/>
</dbReference>
<feature type="compositionally biased region" description="Basic and acidic residues" evidence="1">
    <location>
        <begin position="72"/>
        <end position="96"/>
    </location>
</feature>
<accession>A0A1Q3E7C0</accession>
<evidence type="ECO:0000259" key="2">
    <source>
        <dbReference type="Pfam" id="PF04059"/>
    </source>
</evidence>
<keyword evidence="4" id="KW-1185">Reference proteome</keyword>
<evidence type="ECO:0000313" key="4">
    <source>
        <dbReference type="Proteomes" id="UP000188533"/>
    </source>
</evidence>